<dbReference type="GO" id="GO:0000981">
    <property type="term" value="F:DNA-binding transcription factor activity, RNA polymerase II-specific"/>
    <property type="evidence" value="ECO:0007669"/>
    <property type="project" value="TreeGrafter"/>
</dbReference>
<evidence type="ECO:0000256" key="1">
    <source>
        <dbReference type="ARBA" id="ARBA00004123"/>
    </source>
</evidence>
<dbReference type="PANTHER" id="PTHR46380">
    <property type="entry name" value="CYCLIN-D-BINDING MYB-LIKE TRANSCRIPTION FACTOR 1"/>
    <property type="match status" value="1"/>
</dbReference>
<dbReference type="PROSITE" id="PS50090">
    <property type="entry name" value="MYB_LIKE"/>
    <property type="match status" value="2"/>
</dbReference>
<dbReference type="PANTHER" id="PTHR46380:SF2">
    <property type="entry name" value="CYCLIN-D-BINDING MYB-LIKE TRANSCRIPTION FACTOR 1"/>
    <property type="match status" value="1"/>
</dbReference>
<dbReference type="CDD" id="cd00167">
    <property type="entry name" value="SANT"/>
    <property type="match status" value="1"/>
</dbReference>
<dbReference type="SUPFAM" id="SSF46689">
    <property type="entry name" value="Homeodomain-like"/>
    <property type="match status" value="2"/>
</dbReference>
<dbReference type="InterPro" id="IPR017930">
    <property type="entry name" value="Myb_dom"/>
</dbReference>
<organism evidence="6 7">
    <name type="scientific">Neocallimastix californiae</name>
    <dbReference type="NCBI Taxonomy" id="1754190"/>
    <lineage>
        <taxon>Eukaryota</taxon>
        <taxon>Fungi</taxon>
        <taxon>Fungi incertae sedis</taxon>
        <taxon>Chytridiomycota</taxon>
        <taxon>Chytridiomycota incertae sedis</taxon>
        <taxon>Neocallimastigomycetes</taxon>
        <taxon>Neocallimastigales</taxon>
        <taxon>Neocallimastigaceae</taxon>
        <taxon>Neocallimastix</taxon>
    </lineage>
</organism>
<comment type="subcellular location">
    <subcellularLocation>
        <location evidence="1">Nucleus</location>
    </subcellularLocation>
</comment>
<dbReference type="SMART" id="SM00717">
    <property type="entry name" value="SANT"/>
    <property type="match status" value="2"/>
</dbReference>
<evidence type="ECO:0000256" key="2">
    <source>
        <dbReference type="ARBA" id="ARBA00023125"/>
    </source>
</evidence>
<feature type="domain" description="HTH myb-type" evidence="5">
    <location>
        <begin position="63"/>
        <end position="109"/>
    </location>
</feature>
<dbReference type="Proteomes" id="UP000193920">
    <property type="component" value="Unassembled WGS sequence"/>
</dbReference>
<evidence type="ECO:0008006" key="8">
    <source>
        <dbReference type="Google" id="ProtNLM"/>
    </source>
</evidence>
<dbReference type="GO" id="GO:0000978">
    <property type="term" value="F:RNA polymerase II cis-regulatory region sequence-specific DNA binding"/>
    <property type="evidence" value="ECO:0007669"/>
    <property type="project" value="TreeGrafter"/>
</dbReference>
<dbReference type="Pfam" id="PF00249">
    <property type="entry name" value="Myb_DNA-binding"/>
    <property type="match status" value="2"/>
</dbReference>
<dbReference type="InterPro" id="IPR001005">
    <property type="entry name" value="SANT/Myb"/>
</dbReference>
<feature type="domain" description="Myb-like" evidence="4">
    <location>
        <begin position="57"/>
        <end position="106"/>
    </location>
</feature>
<evidence type="ECO:0000259" key="5">
    <source>
        <dbReference type="PROSITE" id="PS51294"/>
    </source>
</evidence>
<dbReference type="InterPro" id="IPR051651">
    <property type="entry name" value="DMTF1_DNA-bind_reg"/>
</dbReference>
<evidence type="ECO:0000259" key="4">
    <source>
        <dbReference type="PROSITE" id="PS50090"/>
    </source>
</evidence>
<accession>A0A1Y1YYC8</accession>
<reference evidence="6 7" key="1">
    <citation type="submission" date="2016-08" db="EMBL/GenBank/DDBJ databases">
        <title>A Parts List for Fungal Cellulosomes Revealed by Comparative Genomics.</title>
        <authorList>
            <consortium name="DOE Joint Genome Institute"/>
            <person name="Haitjema C.H."/>
            <person name="Gilmore S.P."/>
            <person name="Henske J.K."/>
            <person name="Solomon K.V."/>
            <person name="De Groot R."/>
            <person name="Kuo A."/>
            <person name="Mondo S.J."/>
            <person name="Salamov A.A."/>
            <person name="Labutti K."/>
            <person name="Zhao Z."/>
            <person name="Chiniquy J."/>
            <person name="Barry K."/>
            <person name="Brewer H.M."/>
            <person name="Purvine S.O."/>
            <person name="Wright A.T."/>
            <person name="Boxma B."/>
            <person name="Van Alen T."/>
            <person name="Hackstein J.H."/>
            <person name="Baker S.E."/>
            <person name="Grigoriev I.V."/>
            <person name="O'Malley M.A."/>
        </authorList>
    </citation>
    <scope>NUCLEOTIDE SEQUENCE [LARGE SCALE GENOMIC DNA]</scope>
    <source>
        <strain evidence="6 7">G1</strain>
    </source>
</reference>
<dbReference type="PROSITE" id="PS51294">
    <property type="entry name" value="HTH_MYB"/>
    <property type="match status" value="1"/>
</dbReference>
<dbReference type="OrthoDB" id="2143914at2759"/>
<keyword evidence="2" id="KW-0238">DNA-binding</keyword>
<protein>
    <recommendedName>
        <fullName evidence="8">Myb-like domain-containing protein</fullName>
    </recommendedName>
</protein>
<proteinExistence type="predicted"/>
<feature type="domain" description="Myb-like" evidence="4">
    <location>
        <begin position="114"/>
        <end position="163"/>
    </location>
</feature>
<keyword evidence="7" id="KW-1185">Reference proteome</keyword>
<dbReference type="InterPro" id="IPR009057">
    <property type="entry name" value="Homeodomain-like_sf"/>
</dbReference>
<keyword evidence="3" id="KW-0539">Nucleus</keyword>
<dbReference type="Gene3D" id="1.10.10.60">
    <property type="entry name" value="Homeodomain-like"/>
    <property type="match status" value="2"/>
</dbReference>
<comment type="caution">
    <text evidence="6">The sequence shown here is derived from an EMBL/GenBank/DDBJ whole genome shotgun (WGS) entry which is preliminary data.</text>
</comment>
<name>A0A1Y1YYC8_9FUNG</name>
<dbReference type="AlphaFoldDB" id="A0A1Y1YYC8"/>
<evidence type="ECO:0000313" key="7">
    <source>
        <dbReference type="Proteomes" id="UP000193920"/>
    </source>
</evidence>
<evidence type="ECO:0000256" key="3">
    <source>
        <dbReference type="ARBA" id="ARBA00023242"/>
    </source>
</evidence>
<evidence type="ECO:0000313" key="6">
    <source>
        <dbReference type="EMBL" id="ORY02969.1"/>
    </source>
</evidence>
<dbReference type="STRING" id="1754190.A0A1Y1YYC8"/>
<dbReference type="EMBL" id="MCOG01000483">
    <property type="protein sequence ID" value="ORY02969.1"/>
    <property type="molecule type" value="Genomic_DNA"/>
</dbReference>
<gene>
    <name evidence="6" type="ORF">LY90DRAFT_218049</name>
</gene>
<dbReference type="GO" id="GO:0005634">
    <property type="term" value="C:nucleus"/>
    <property type="evidence" value="ECO:0007669"/>
    <property type="project" value="UniProtKB-SubCell"/>
</dbReference>
<sequence length="189" mass="22416">MHNIDKSLVLNLIFKRQYKNSDALDLKKHQGFWKYVSQVLPNRSTESSYRCVTRMFHPDNFNGKFSEKEDEAILKLYSVYGPSWKMIGEMIGRMGTAVKDRYTLLEKKSFTGAGEWTDEEEKKYIEIVQDMKNKNQFVNGMPVFSEISKRLGTRSPKQCYVHWAFTKQDFIEGKKYPFTIFDRQEYLEK</sequence>